<accession>A0A835ULJ6</accession>
<dbReference type="EMBL" id="JADCNM010000010">
    <property type="protein sequence ID" value="KAG0465130.1"/>
    <property type="molecule type" value="Genomic_DNA"/>
</dbReference>
<evidence type="ECO:0008006" key="5">
    <source>
        <dbReference type="Google" id="ProtNLM"/>
    </source>
</evidence>
<keyword evidence="2" id="KW-0472">Membrane</keyword>
<evidence type="ECO:0000313" key="3">
    <source>
        <dbReference type="EMBL" id="KAG0465130.1"/>
    </source>
</evidence>
<protein>
    <recommendedName>
        <fullName evidence="5">Ferric oxidoreductase domain-containing protein</fullName>
    </recommendedName>
</protein>
<organism evidence="3 4">
    <name type="scientific">Vanilla planifolia</name>
    <name type="common">Vanilla</name>
    <dbReference type="NCBI Taxonomy" id="51239"/>
    <lineage>
        <taxon>Eukaryota</taxon>
        <taxon>Viridiplantae</taxon>
        <taxon>Streptophyta</taxon>
        <taxon>Embryophyta</taxon>
        <taxon>Tracheophyta</taxon>
        <taxon>Spermatophyta</taxon>
        <taxon>Magnoliopsida</taxon>
        <taxon>Liliopsida</taxon>
        <taxon>Asparagales</taxon>
        <taxon>Orchidaceae</taxon>
        <taxon>Vanilloideae</taxon>
        <taxon>Vanilleae</taxon>
        <taxon>Vanilla</taxon>
    </lineage>
</organism>
<sequence length="176" mass="20481">MRTLGPDFDFKQPTYPDLLASTPGWTGILMIILMGFSFTLATHSFRRNVVKLPSPFHYLAGFNAFWYAHHLLAVVYVLLIVHSFFIFLTHVWYKKTVSTFPSQEDINLFNDFTIFGSKCLNYADMDVYYRSIDILYLRETDQSFSREALSCEYCQGNNLSWKCAINTHDKATRIQV</sequence>
<keyword evidence="2" id="KW-0812">Transmembrane</keyword>
<keyword evidence="1" id="KW-0560">Oxidoreductase</keyword>
<dbReference type="InterPro" id="IPR050369">
    <property type="entry name" value="RBOH/FRE"/>
</dbReference>
<dbReference type="PANTHER" id="PTHR11972:SF54">
    <property type="entry name" value="RESPIRATORY BURST OXIDASE HOMOLOG PROTEIN J-RELATED"/>
    <property type="match status" value="1"/>
</dbReference>
<feature type="transmembrane region" description="Helical" evidence="2">
    <location>
        <begin position="25"/>
        <end position="45"/>
    </location>
</feature>
<dbReference type="GO" id="GO:0016174">
    <property type="term" value="F:NAD(P)H oxidase H2O2-forming activity"/>
    <property type="evidence" value="ECO:0007669"/>
    <property type="project" value="TreeGrafter"/>
</dbReference>
<evidence type="ECO:0000256" key="2">
    <source>
        <dbReference type="SAM" id="Phobius"/>
    </source>
</evidence>
<name>A0A835ULJ6_VANPL</name>
<dbReference type="OrthoDB" id="1743172at2759"/>
<proteinExistence type="predicted"/>
<dbReference type="GO" id="GO:0005886">
    <property type="term" value="C:plasma membrane"/>
    <property type="evidence" value="ECO:0007669"/>
    <property type="project" value="TreeGrafter"/>
</dbReference>
<reference evidence="3 4" key="1">
    <citation type="journal article" date="2020" name="Nat. Food">
        <title>A phased Vanilla planifolia genome enables genetic improvement of flavour and production.</title>
        <authorList>
            <person name="Hasing T."/>
            <person name="Tang H."/>
            <person name="Brym M."/>
            <person name="Khazi F."/>
            <person name="Huang T."/>
            <person name="Chambers A.H."/>
        </authorList>
    </citation>
    <scope>NUCLEOTIDE SEQUENCE [LARGE SCALE GENOMIC DNA]</scope>
    <source>
        <tissue evidence="3">Leaf</tissue>
    </source>
</reference>
<evidence type="ECO:0000256" key="1">
    <source>
        <dbReference type="ARBA" id="ARBA00023002"/>
    </source>
</evidence>
<keyword evidence="2" id="KW-1133">Transmembrane helix</keyword>
<evidence type="ECO:0000313" key="4">
    <source>
        <dbReference type="Proteomes" id="UP000639772"/>
    </source>
</evidence>
<dbReference type="PANTHER" id="PTHR11972">
    <property type="entry name" value="NADPH OXIDASE"/>
    <property type="match status" value="1"/>
</dbReference>
<comment type="caution">
    <text evidence="3">The sequence shown here is derived from an EMBL/GenBank/DDBJ whole genome shotgun (WGS) entry which is preliminary data.</text>
</comment>
<feature type="transmembrane region" description="Helical" evidence="2">
    <location>
        <begin position="66"/>
        <end position="93"/>
    </location>
</feature>
<dbReference type="AlphaFoldDB" id="A0A835ULJ6"/>
<gene>
    <name evidence="3" type="ORF">HPP92_019294</name>
</gene>
<dbReference type="Proteomes" id="UP000639772">
    <property type="component" value="Chromosome 10"/>
</dbReference>